<dbReference type="HOGENOM" id="CLU_054611_0_0_1"/>
<comment type="similarity">
    <text evidence="2 8">Belongs to the PHP hydrolase family. HisK subfamily.</text>
</comment>
<dbReference type="Gene3D" id="3.20.20.140">
    <property type="entry name" value="Metal-dependent hydrolases"/>
    <property type="match status" value="1"/>
</dbReference>
<gene>
    <name evidence="10" type="ORF">GYMLUDRAFT_241416</name>
</gene>
<dbReference type="PANTHER" id="PTHR21039">
    <property type="entry name" value="HISTIDINOL PHOSPHATASE-RELATED"/>
    <property type="match status" value="1"/>
</dbReference>
<comment type="catalytic activity">
    <reaction evidence="7 8">
        <text>L-histidinol phosphate + H2O = L-histidinol + phosphate</text>
        <dbReference type="Rhea" id="RHEA:14465"/>
        <dbReference type="ChEBI" id="CHEBI:15377"/>
        <dbReference type="ChEBI" id="CHEBI:43474"/>
        <dbReference type="ChEBI" id="CHEBI:57699"/>
        <dbReference type="ChEBI" id="CHEBI:57980"/>
        <dbReference type="EC" id="3.1.3.15"/>
    </reaction>
</comment>
<accession>A0A0D0D4D0</accession>
<sequence>MPYSHHSHSGQFCKHANGTLKDVVLEAIRKGFRVYSLSEHVPRYRTEDLDGARALGAQFDAFLDEAHRLKVHYASQIILLVGLETDYITSIDLDRFDALLERHGDRIEYIVGSIHHVGGILIDFDIDTFNRALAHQPGGSVDEQMEAFLCSYFEAQFELMQRYRPEIIGHVDLCRLYNPQLRFAEYPPAWELLNGTYLVATEENSFPEPFFHIGTLLKKIIQKAYG</sequence>
<protein>
    <recommendedName>
        <fullName evidence="3 8">Histidinol-phosphatase</fullName>
        <shortName evidence="8">HolPase</shortName>
        <ecNumber evidence="3 8">3.1.3.15</ecNumber>
    </recommendedName>
</protein>
<evidence type="ECO:0000259" key="9">
    <source>
        <dbReference type="Pfam" id="PF02811"/>
    </source>
</evidence>
<evidence type="ECO:0000256" key="8">
    <source>
        <dbReference type="RuleBase" id="RU366003"/>
    </source>
</evidence>
<dbReference type="SUPFAM" id="SSF89550">
    <property type="entry name" value="PHP domain-like"/>
    <property type="match status" value="1"/>
</dbReference>
<dbReference type="UniPathway" id="UPA00031">
    <property type="reaction ID" value="UER00013"/>
</dbReference>
<dbReference type="OrthoDB" id="5957391at2759"/>
<evidence type="ECO:0000256" key="2">
    <source>
        <dbReference type="ARBA" id="ARBA00009152"/>
    </source>
</evidence>
<keyword evidence="6 8" id="KW-0368">Histidine biosynthesis</keyword>
<evidence type="ECO:0000256" key="4">
    <source>
        <dbReference type="ARBA" id="ARBA00022605"/>
    </source>
</evidence>
<evidence type="ECO:0000256" key="5">
    <source>
        <dbReference type="ARBA" id="ARBA00022801"/>
    </source>
</evidence>
<name>A0A0D0D4D0_9AGAR</name>
<dbReference type="Pfam" id="PF02811">
    <property type="entry name" value="PHP"/>
    <property type="match status" value="1"/>
</dbReference>
<comment type="pathway">
    <text evidence="1 8">Amino-acid biosynthesis; L-histidine biosynthesis; L-histidine from 5-phospho-alpha-D-ribose 1-diphosphate: step 8/9.</text>
</comment>
<evidence type="ECO:0000313" key="10">
    <source>
        <dbReference type="EMBL" id="KIK64233.1"/>
    </source>
</evidence>
<reference evidence="10 11" key="1">
    <citation type="submission" date="2014-04" db="EMBL/GenBank/DDBJ databases">
        <title>Evolutionary Origins and Diversification of the Mycorrhizal Mutualists.</title>
        <authorList>
            <consortium name="DOE Joint Genome Institute"/>
            <consortium name="Mycorrhizal Genomics Consortium"/>
            <person name="Kohler A."/>
            <person name="Kuo A."/>
            <person name="Nagy L.G."/>
            <person name="Floudas D."/>
            <person name="Copeland A."/>
            <person name="Barry K.W."/>
            <person name="Cichocki N."/>
            <person name="Veneault-Fourrey C."/>
            <person name="LaButti K."/>
            <person name="Lindquist E.A."/>
            <person name="Lipzen A."/>
            <person name="Lundell T."/>
            <person name="Morin E."/>
            <person name="Murat C."/>
            <person name="Riley R."/>
            <person name="Ohm R."/>
            <person name="Sun H."/>
            <person name="Tunlid A."/>
            <person name="Henrissat B."/>
            <person name="Grigoriev I.V."/>
            <person name="Hibbett D.S."/>
            <person name="Martin F."/>
        </authorList>
    </citation>
    <scope>NUCLEOTIDE SEQUENCE [LARGE SCALE GENOMIC DNA]</scope>
    <source>
        <strain evidence="10 11">FD-317 M1</strain>
    </source>
</reference>
<dbReference type="GO" id="GO:0005737">
    <property type="term" value="C:cytoplasm"/>
    <property type="evidence" value="ECO:0007669"/>
    <property type="project" value="TreeGrafter"/>
</dbReference>
<dbReference type="AlphaFoldDB" id="A0A0D0D4D0"/>
<keyword evidence="5 8" id="KW-0378">Hydrolase</keyword>
<evidence type="ECO:0000256" key="7">
    <source>
        <dbReference type="ARBA" id="ARBA00049158"/>
    </source>
</evidence>
<dbReference type="GO" id="GO:0004401">
    <property type="term" value="F:histidinol-phosphatase activity"/>
    <property type="evidence" value="ECO:0007669"/>
    <property type="project" value="UniProtKB-UniRule"/>
</dbReference>
<evidence type="ECO:0000256" key="3">
    <source>
        <dbReference type="ARBA" id="ARBA00013085"/>
    </source>
</evidence>
<dbReference type="Proteomes" id="UP000053593">
    <property type="component" value="Unassembled WGS sequence"/>
</dbReference>
<dbReference type="InterPro" id="IPR010140">
    <property type="entry name" value="Histidinol_P_phosphatase_HisJ"/>
</dbReference>
<keyword evidence="4 8" id="KW-0028">Amino-acid biosynthesis</keyword>
<evidence type="ECO:0000256" key="6">
    <source>
        <dbReference type="ARBA" id="ARBA00023102"/>
    </source>
</evidence>
<dbReference type="InterPro" id="IPR004013">
    <property type="entry name" value="PHP_dom"/>
</dbReference>
<dbReference type="EMBL" id="KN834762">
    <property type="protein sequence ID" value="KIK64233.1"/>
    <property type="molecule type" value="Genomic_DNA"/>
</dbReference>
<dbReference type="InterPro" id="IPR016195">
    <property type="entry name" value="Pol/histidinol_Pase-like"/>
</dbReference>
<proteinExistence type="inferred from homology"/>
<dbReference type="NCBIfam" id="TIGR01856">
    <property type="entry name" value="hisJ_fam"/>
    <property type="match status" value="1"/>
</dbReference>
<organism evidence="10 11">
    <name type="scientific">Collybiopsis luxurians FD-317 M1</name>
    <dbReference type="NCBI Taxonomy" id="944289"/>
    <lineage>
        <taxon>Eukaryota</taxon>
        <taxon>Fungi</taxon>
        <taxon>Dikarya</taxon>
        <taxon>Basidiomycota</taxon>
        <taxon>Agaricomycotina</taxon>
        <taxon>Agaricomycetes</taxon>
        <taxon>Agaricomycetidae</taxon>
        <taxon>Agaricales</taxon>
        <taxon>Marasmiineae</taxon>
        <taxon>Omphalotaceae</taxon>
        <taxon>Collybiopsis</taxon>
        <taxon>Collybiopsis luxurians</taxon>
    </lineage>
</organism>
<keyword evidence="11" id="KW-1185">Reference proteome</keyword>
<dbReference type="PANTHER" id="PTHR21039:SF0">
    <property type="entry name" value="HISTIDINOL-PHOSPHATASE"/>
    <property type="match status" value="1"/>
</dbReference>
<evidence type="ECO:0000313" key="11">
    <source>
        <dbReference type="Proteomes" id="UP000053593"/>
    </source>
</evidence>
<feature type="domain" description="PHP" evidence="9">
    <location>
        <begin position="5"/>
        <end position="194"/>
    </location>
</feature>
<evidence type="ECO:0000256" key="1">
    <source>
        <dbReference type="ARBA" id="ARBA00004970"/>
    </source>
</evidence>
<dbReference type="EC" id="3.1.3.15" evidence="3 8"/>
<dbReference type="GO" id="GO:0000105">
    <property type="term" value="P:L-histidine biosynthetic process"/>
    <property type="evidence" value="ECO:0007669"/>
    <property type="project" value="UniProtKB-UniRule"/>
</dbReference>